<keyword evidence="2" id="KW-1185">Reference proteome</keyword>
<gene>
    <name evidence="1" type="ORF">PG991_006450</name>
</gene>
<evidence type="ECO:0000313" key="2">
    <source>
        <dbReference type="Proteomes" id="UP001396898"/>
    </source>
</evidence>
<name>A0ABR1S0Q9_9PEZI</name>
<reference evidence="1 2" key="1">
    <citation type="submission" date="2023-01" db="EMBL/GenBank/DDBJ databases">
        <title>Analysis of 21 Apiospora genomes using comparative genomics revels a genus with tremendous synthesis potential of carbohydrate active enzymes and secondary metabolites.</title>
        <authorList>
            <person name="Sorensen T."/>
        </authorList>
    </citation>
    <scope>NUCLEOTIDE SEQUENCE [LARGE SCALE GENOMIC DNA]</scope>
    <source>
        <strain evidence="1 2">CBS 20057</strain>
    </source>
</reference>
<evidence type="ECO:0000313" key="1">
    <source>
        <dbReference type="EMBL" id="KAK8023211.1"/>
    </source>
</evidence>
<proteinExistence type="predicted"/>
<organism evidence="1 2">
    <name type="scientific">Apiospora marii</name>
    <dbReference type="NCBI Taxonomy" id="335849"/>
    <lineage>
        <taxon>Eukaryota</taxon>
        <taxon>Fungi</taxon>
        <taxon>Dikarya</taxon>
        <taxon>Ascomycota</taxon>
        <taxon>Pezizomycotina</taxon>
        <taxon>Sordariomycetes</taxon>
        <taxon>Xylariomycetidae</taxon>
        <taxon>Amphisphaeriales</taxon>
        <taxon>Apiosporaceae</taxon>
        <taxon>Apiospora</taxon>
    </lineage>
</organism>
<protein>
    <submittedName>
        <fullName evidence="1">Uncharacterized protein</fullName>
    </submittedName>
</protein>
<dbReference type="EMBL" id="JAQQWI010000008">
    <property type="protein sequence ID" value="KAK8023211.1"/>
    <property type="molecule type" value="Genomic_DNA"/>
</dbReference>
<comment type="caution">
    <text evidence="1">The sequence shown here is derived from an EMBL/GenBank/DDBJ whole genome shotgun (WGS) entry which is preliminary data.</text>
</comment>
<accession>A0ABR1S0Q9</accession>
<dbReference type="Proteomes" id="UP001396898">
    <property type="component" value="Unassembled WGS sequence"/>
</dbReference>
<sequence>MPYDVDEKIGQVGMSQQLPQLYAWVMHGDMSDEYPVEGRANRLHRAAWAETAGKHVAQSFYDNLFGQTRMKMQGESVERQAELQEQLVMDMCAFVEGSLDYWRTVLSARALRHSQMAGVRVGGRDRQRDEGDAGDRAASLVAAGKCPVRHKDRLLQVPGST</sequence>